<dbReference type="EMBL" id="JACTNZ010000004">
    <property type="protein sequence ID" value="KAG5553195.1"/>
    <property type="molecule type" value="Genomic_DNA"/>
</dbReference>
<sequence>MKYITDPPPSKGDPTLPDWEIWDALFDSFSQQSNVSRDFELYEKFFTTKQSGKPLSKYYSSLKSLWDLLLQHRPFTSDLAQQKRYWEDFMLASLLFGLDSELRGFKDQILASETLPMAANAYSHLSRSSLGQSSNVSLNVAPILGSSAFVSSTGVRGNFHGHGRANSRGGIGRNFCGSSRGGGRTDGRGDRKCNHCHATNHLSLIVGRSS</sequence>
<dbReference type="PANTHER" id="PTHR34222:SF100">
    <property type="entry name" value="CCHC-TYPE DOMAIN-CONTAINING PROTEIN"/>
    <property type="match status" value="1"/>
</dbReference>
<keyword evidence="2" id="KW-1185">Reference proteome</keyword>
<accession>A0AAV6KKR1</accession>
<organism evidence="1 2">
    <name type="scientific">Rhododendron griersonianum</name>
    <dbReference type="NCBI Taxonomy" id="479676"/>
    <lineage>
        <taxon>Eukaryota</taxon>
        <taxon>Viridiplantae</taxon>
        <taxon>Streptophyta</taxon>
        <taxon>Embryophyta</taxon>
        <taxon>Tracheophyta</taxon>
        <taxon>Spermatophyta</taxon>
        <taxon>Magnoliopsida</taxon>
        <taxon>eudicotyledons</taxon>
        <taxon>Gunneridae</taxon>
        <taxon>Pentapetalae</taxon>
        <taxon>asterids</taxon>
        <taxon>Ericales</taxon>
        <taxon>Ericaceae</taxon>
        <taxon>Ericoideae</taxon>
        <taxon>Rhodoreae</taxon>
        <taxon>Rhododendron</taxon>
    </lineage>
</organism>
<protein>
    <recommendedName>
        <fullName evidence="3">Retrotransposon gag domain-containing protein</fullName>
    </recommendedName>
</protein>
<evidence type="ECO:0000313" key="2">
    <source>
        <dbReference type="Proteomes" id="UP000823749"/>
    </source>
</evidence>
<dbReference type="AlphaFoldDB" id="A0AAV6KKR1"/>
<evidence type="ECO:0008006" key="3">
    <source>
        <dbReference type="Google" id="ProtNLM"/>
    </source>
</evidence>
<proteinExistence type="predicted"/>
<dbReference type="Proteomes" id="UP000823749">
    <property type="component" value="Chromosome 4"/>
</dbReference>
<gene>
    <name evidence="1" type="ORF">RHGRI_011155</name>
</gene>
<dbReference type="PANTHER" id="PTHR34222">
    <property type="entry name" value="GAG_PRE-INTEGRS DOMAIN-CONTAINING PROTEIN"/>
    <property type="match status" value="1"/>
</dbReference>
<reference evidence="1" key="1">
    <citation type="submission" date="2020-08" db="EMBL/GenBank/DDBJ databases">
        <title>Plant Genome Project.</title>
        <authorList>
            <person name="Zhang R.-G."/>
        </authorList>
    </citation>
    <scope>NUCLEOTIDE SEQUENCE</scope>
    <source>
        <strain evidence="1">WSP0</strain>
        <tissue evidence="1">Leaf</tissue>
    </source>
</reference>
<comment type="caution">
    <text evidence="1">The sequence shown here is derived from an EMBL/GenBank/DDBJ whole genome shotgun (WGS) entry which is preliminary data.</text>
</comment>
<name>A0AAV6KKR1_9ERIC</name>
<evidence type="ECO:0000313" key="1">
    <source>
        <dbReference type="EMBL" id="KAG5553195.1"/>
    </source>
</evidence>